<dbReference type="GO" id="GO:0006233">
    <property type="term" value="P:dTDP biosynthetic process"/>
    <property type="evidence" value="ECO:0007669"/>
    <property type="project" value="InterPro"/>
</dbReference>
<gene>
    <name evidence="10" type="primary">tmk</name>
    <name evidence="12" type="ORF">DR116_0024935</name>
</gene>
<dbReference type="Gene3D" id="3.40.50.300">
    <property type="entry name" value="P-loop containing nucleotide triphosphate hydrolases"/>
    <property type="match status" value="1"/>
</dbReference>
<accession>A0A9X8NTR0</accession>
<sequence length="213" mass="24297">MSKGKVIAVCGIDGSGKTTTVEYIKNTIDMMGLPVIKVHSLSTVEEANNVYNSLKEKSLENQIGINRVDQAIGDYIFLNFLFKYETIIKPAINEGVHVVCDRFIYSHIANQRAFDVDTKLYEAYLKNIEPDLTLFLSNTVGISTNRIKTRKNSNKIERNKIMLEKISYHLQNILKNTPHIKVNSNSSIDYVENEVKKHVIALLGEEIKHDYYN</sequence>
<evidence type="ECO:0000256" key="3">
    <source>
        <dbReference type="ARBA" id="ARBA00017144"/>
    </source>
</evidence>
<evidence type="ECO:0000256" key="5">
    <source>
        <dbReference type="ARBA" id="ARBA00022727"/>
    </source>
</evidence>
<dbReference type="SUPFAM" id="SSF52540">
    <property type="entry name" value="P-loop containing nucleoside triphosphate hydrolases"/>
    <property type="match status" value="1"/>
</dbReference>
<comment type="catalytic activity">
    <reaction evidence="9 10">
        <text>dTMP + ATP = dTDP + ADP</text>
        <dbReference type="Rhea" id="RHEA:13517"/>
        <dbReference type="ChEBI" id="CHEBI:30616"/>
        <dbReference type="ChEBI" id="CHEBI:58369"/>
        <dbReference type="ChEBI" id="CHEBI:63528"/>
        <dbReference type="ChEBI" id="CHEBI:456216"/>
        <dbReference type="EC" id="2.7.4.9"/>
    </reaction>
</comment>
<dbReference type="CDD" id="cd01672">
    <property type="entry name" value="TMPK"/>
    <property type="match status" value="1"/>
</dbReference>
<dbReference type="GO" id="GO:0004798">
    <property type="term" value="F:dTMP kinase activity"/>
    <property type="evidence" value="ECO:0007669"/>
    <property type="project" value="UniProtKB-UniRule"/>
</dbReference>
<dbReference type="GO" id="GO:0006235">
    <property type="term" value="P:dTTP biosynthetic process"/>
    <property type="evidence" value="ECO:0007669"/>
    <property type="project" value="UniProtKB-UniRule"/>
</dbReference>
<dbReference type="Pfam" id="PF02223">
    <property type="entry name" value="Thymidylate_kin"/>
    <property type="match status" value="1"/>
</dbReference>
<evidence type="ECO:0000313" key="13">
    <source>
        <dbReference type="Proteomes" id="UP000253597"/>
    </source>
</evidence>
<dbReference type="GO" id="GO:0005524">
    <property type="term" value="F:ATP binding"/>
    <property type="evidence" value="ECO:0007669"/>
    <property type="project" value="UniProtKB-UniRule"/>
</dbReference>
<dbReference type="InterPro" id="IPR018094">
    <property type="entry name" value="Thymidylate_kinase"/>
</dbReference>
<comment type="function">
    <text evidence="10">Phosphorylation of dTMP to form dTDP in both de novo and salvage pathways of dTTP synthesis.</text>
</comment>
<comment type="caution">
    <text evidence="12">The sequence shown here is derived from an EMBL/GenBank/DDBJ whole genome shotgun (WGS) entry which is preliminary data.</text>
</comment>
<dbReference type="GO" id="GO:0006227">
    <property type="term" value="P:dUDP biosynthetic process"/>
    <property type="evidence" value="ECO:0007669"/>
    <property type="project" value="TreeGrafter"/>
</dbReference>
<dbReference type="EC" id="2.7.4.9" evidence="2 10"/>
<evidence type="ECO:0000256" key="8">
    <source>
        <dbReference type="ARBA" id="ARBA00022840"/>
    </source>
</evidence>
<evidence type="ECO:0000256" key="1">
    <source>
        <dbReference type="ARBA" id="ARBA00009776"/>
    </source>
</evidence>
<keyword evidence="8 10" id="KW-0067">ATP-binding</keyword>
<feature type="binding site" evidence="10">
    <location>
        <begin position="11"/>
        <end position="18"/>
    </location>
    <ligand>
        <name>ATP</name>
        <dbReference type="ChEBI" id="CHEBI:30616"/>
    </ligand>
</feature>
<dbReference type="HAMAP" id="MF_00165">
    <property type="entry name" value="Thymidylate_kinase"/>
    <property type="match status" value="1"/>
</dbReference>
<dbReference type="PANTHER" id="PTHR10344:SF4">
    <property type="entry name" value="UMP-CMP KINASE 2, MITOCHONDRIAL"/>
    <property type="match status" value="1"/>
</dbReference>
<dbReference type="RefSeq" id="WP_113303307.1">
    <property type="nucleotide sequence ID" value="NZ_QNGD03000014.1"/>
</dbReference>
<dbReference type="AlphaFoldDB" id="A0A9X8NTR0"/>
<name>A0A9X8NTR0_BACCE</name>
<keyword evidence="5 10" id="KW-0545">Nucleotide biosynthesis</keyword>
<feature type="domain" description="Thymidylate kinase-like" evidence="11">
    <location>
        <begin position="11"/>
        <end position="194"/>
    </location>
</feature>
<organism evidence="12 13">
    <name type="scientific">Bacillus cereus</name>
    <dbReference type="NCBI Taxonomy" id="1396"/>
    <lineage>
        <taxon>Bacteria</taxon>
        <taxon>Bacillati</taxon>
        <taxon>Bacillota</taxon>
        <taxon>Bacilli</taxon>
        <taxon>Bacillales</taxon>
        <taxon>Bacillaceae</taxon>
        <taxon>Bacillus</taxon>
        <taxon>Bacillus cereus group</taxon>
    </lineage>
</organism>
<keyword evidence="6 10" id="KW-0547">Nucleotide-binding</keyword>
<keyword evidence="4 10" id="KW-0808">Transferase</keyword>
<dbReference type="EMBL" id="QNGD03000014">
    <property type="protein sequence ID" value="RWQ71105.1"/>
    <property type="molecule type" value="Genomic_DNA"/>
</dbReference>
<evidence type="ECO:0000256" key="2">
    <source>
        <dbReference type="ARBA" id="ARBA00012980"/>
    </source>
</evidence>
<protein>
    <recommendedName>
        <fullName evidence="3 10">Thymidylate kinase</fullName>
        <ecNumber evidence="2 10">2.7.4.9</ecNumber>
    </recommendedName>
    <alternativeName>
        <fullName evidence="10">dTMP kinase</fullName>
    </alternativeName>
</protein>
<keyword evidence="7 10" id="KW-0418">Kinase</keyword>
<proteinExistence type="inferred from homology"/>
<evidence type="ECO:0000256" key="7">
    <source>
        <dbReference type="ARBA" id="ARBA00022777"/>
    </source>
</evidence>
<evidence type="ECO:0000256" key="9">
    <source>
        <dbReference type="ARBA" id="ARBA00048743"/>
    </source>
</evidence>
<evidence type="ECO:0000256" key="4">
    <source>
        <dbReference type="ARBA" id="ARBA00022679"/>
    </source>
</evidence>
<evidence type="ECO:0000256" key="10">
    <source>
        <dbReference type="HAMAP-Rule" id="MF_00165"/>
    </source>
</evidence>
<evidence type="ECO:0000313" key="12">
    <source>
        <dbReference type="EMBL" id="RWQ71105.1"/>
    </source>
</evidence>
<evidence type="ECO:0000259" key="11">
    <source>
        <dbReference type="Pfam" id="PF02223"/>
    </source>
</evidence>
<reference evidence="12 13" key="1">
    <citation type="submission" date="2019-01" db="EMBL/GenBank/DDBJ databases">
        <title>Draft genome sequence of heavy metal resistant Bacillus cereus NWUAB01.</title>
        <authorList>
            <person name="Babalola O."/>
            <person name="Aremu B.R."/>
            <person name="Ayangbenro A.S."/>
        </authorList>
    </citation>
    <scope>NUCLEOTIDE SEQUENCE [LARGE SCALE GENOMIC DNA]</scope>
    <source>
        <strain evidence="12 13">NWUAB01</strain>
    </source>
</reference>
<dbReference type="InterPro" id="IPR027417">
    <property type="entry name" value="P-loop_NTPase"/>
</dbReference>
<evidence type="ECO:0000256" key="6">
    <source>
        <dbReference type="ARBA" id="ARBA00022741"/>
    </source>
</evidence>
<comment type="similarity">
    <text evidence="1 10">Belongs to the thymidylate kinase family.</text>
</comment>
<dbReference type="PANTHER" id="PTHR10344">
    <property type="entry name" value="THYMIDYLATE KINASE"/>
    <property type="match status" value="1"/>
</dbReference>
<dbReference type="GO" id="GO:0005737">
    <property type="term" value="C:cytoplasm"/>
    <property type="evidence" value="ECO:0007669"/>
    <property type="project" value="TreeGrafter"/>
</dbReference>
<dbReference type="InterPro" id="IPR039430">
    <property type="entry name" value="Thymidylate_kin-like_dom"/>
</dbReference>
<dbReference type="Proteomes" id="UP000253597">
    <property type="component" value="Unassembled WGS sequence"/>
</dbReference>